<proteinExistence type="predicted"/>
<sequence length="85" mass="9598">MLWNRNDFLSAVSTFCLPLPHLFSLPSCSDGSTDQGLNDTIKRGPRNTKSRRKPMEVVKSTNQVLEVVRSRHAATPSRSNFIRLI</sequence>
<evidence type="ECO:0000313" key="2">
    <source>
        <dbReference type="EMBL" id="EJW94833.1"/>
    </source>
</evidence>
<evidence type="ECO:0000256" key="1">
    <source>
        <dbReference type="SAM" id="MobiDB-lite"/>
    </source>
</evidence>
<accession>J9FK79</accession>
<gene>
    <name evidence="2" type="ORF">EVA_17057</name>
</gene>
<comment type="caution">
    <text evidence="2">The sequence shown here is derived from an EMBL/GenBank/DDBJ whole genome shotgun (WGS) entry which is preliminary data.</text>
</comment>
<dbReference type="AlphaFoldDB" id="J9FK79"/>
<name>J9FK79_9ZZZZ</name>
<feature type="region of interest" description="Disordered" evidence="1">
    <location>
        <begin position="30"/>
        <end position="58"/>
    </location>
</feature>
<dbReference type="EMBL" id="AMCI01006148">
    <property type="protein sequence ID" value="EJW94833.1"/>
    <property type="molecule type" value="Genomic_DNA"/>
</dbReference>
<organism evidence="2">
    <name type="scientific">gut metagenome</name>
    <dbReference type="NCBI Taxonomy" id="749906"/>
    <lineage>
        <taxon>unclassified sequences</taxon>
        <taxon>metagenomes</taxon>
        <taxon>organismal metagenomes</taxon>
    </lineage>
</organism>
<feature type="compositionally biased region" description="Basic residues" evidence="1">
    <location>
        <begin position="43"/>
        <end position="52"/>
    </location>
</feature>
<reference evidence="2" key="1">
    <citation type="journal article" date="2012" name="PLoS ONE">
        <title>Gene sets for utilization of primary and secondary nutrition supplies in the distal gut of endangered iberian lynx.</title>
        <authorList>
            <person name="Alcaide M."/>
            <person name="Messina E."/>
            <person name="Richter M."/>
            <person name="Bargiela R."/>
            <person name="Peplies J."/>
            <person name="Huws S.A."/>
            <person name="Newbold C.J."/>
            <person name="Golyshin P.N."/>
            <person name="Simon M.A."/>
            <person name="Lopez G."/>
            <person name="Yakimov M.M."/>
            <person name="Ferrer M."/>
        </authorList>
    </citation>
    <scope>NUCLEOTIDE SEQUENCE</scope>
</reference>
<protein>
    <submittedName>
        <fullName evidence="2">Secreted protein</fullName>
    </submittedName>
</protein>